<feature type="domain" description="DUF1206" evidence="3">
    <location>
        <begin position="207"/>
        <end position="272"/>
    </location>
</feature>
<accession>A0A3A1TX41</accession>
<gene>
    <name evidence="4" type="ORF">D1781_13205</name>
</gene>
<protein>
    <submittedName>
        <fullName evidence="4">DUF1206 domain-containing protein</fullName>
    </submittedName>
</protein>
<dbReference type="Proteomes" id="UP000265742">
    <property type="component" value="Unassembled WGS sequence"/>
</dbReference>
<proteinExistence type="predicted"/>
<feature type="transmembrane region" description="Helical" evidence="2">
    <location>
        <begin position="167"/>
        <end position="192"/>
    </location>
</feature>
<dbReference type="InterPro" id="IPR009597">
    <property type="entry name" value="DUF1206"/>
</dbReference>
<feature type="region of interest" description="Disordered" evidence="1">
    <location>
        <begin position="1"/>
        <end position="20"/>
    </location>
</feature>
<keyword evidence="2" id="KW-1133">Transmembrane helix</keyword>
<feature type="transmembrane region" description="Helical" evidence="2">
    <location>
        <begin position="341"/>
        <end position="362"/>
    </location>
</feature>
<dbReference type="EMBL" id="QXTG01000002">
    <property type="protein sequence ID" value="RIX28389.1"/>
    <property type="molecule type" value="Genomic_DNA"/>
</dbReference>
<evidence type="ECO:0000313" key="5">
    <source>
        <dbReference type="Proteomes" id="UP000265742"/>
    </source>
</evidence>
<feature type="transmembrane region" description="Helical" evidence="2">
    <location>
        <begin position="213"/>
        <end position="231"/>
    </location>
</feature>
<evidence type="ECO:0000256" key="1">
    <source>
        <dbReference type="SAM" id="MobiDB-lite"/>
    </source>
</evidence>
<feature type="region of interest" description="Disordered" evidence="1">
    <location>
        <begin position="32"/>
        <end position="93"/>
    </location>
</feature>
<dbReference type="Pfam" id="PF06724">
    <property type="entry name" value="DUF1206"/>
    <property type="match status" value="3"/>
</dbReference>
<feature type="domain" description="DUF1206" evidence="3">
    <location>
        <begin position="299"/>
        <end position="366"/>
    </location>
</feature>
<feature type="transmembrane region" description="Helical" evidence="2">
    <location>
        <begin position="251"/>
        <end position="272"/>
    </location>
</feature>
<comment type="caution">
    <text evidence="4">The sequence shown here is derived from an EMBL/GenBank/DDBJ whole genome shotgun (WGS) entry which is preliminary data.</text>
</comment>
<feature type="transmembrane region" description="Helical" evidence="2">
    <location>
        <begin position="126"/>
        <end position="147"/>
    </location>
</feature>
<keyword evidence="5" id="KW-1185">Reference proteome</keyword>
<name>A0A3A1TX41_9MICO</name>
<reference evidence="5" key="1">
    <citation type="submission" date="2018-09" db="EMBL/GenBank/DDBJ databases">
        <authorList>
            <person name="Kim I."/>
        </authorList>
    </citation>
    <scope>NUCLEOTIDE SEQUENCE [LARGE SCALE GENOMIC DNA]</scope>
    <source>
        <strain evidence="5">DD4a</strain>
    </source>
</reference>
<feature type="domain" description="DUF1206" evidence="3">
    <location>
        <begin position="125"/>
        <end position="190"/>
    </location>
</feature>
<evidence type="ECO:0000313" key="4">
    <source>
        <dbReference type="EMBL" id="RIX28389.1"/>
    </source>
</evidence>
<sequence>MPAPSTSPRMKRKSRGPVTTCFSLESVRWSGSTAVTGGSGRAAGGTPAARYGEGGSSARVESPGVPRYRSAGRLASTGAERAGGGGRRRAPVDPVTGFEERLDDAERFARTASGTPWVRAVARSGYAASALLRGMIGVLALLLAAHVDGAHPGAQGAFGAIRAVPGGVVLLGLVAAGNAALFLWLVVQGALYQDPKPLERWRQRLVFWGRGSVYAVIGLTAARFAFGAHALDDADRAAASRTLFDVPGGQLVLALGGVVVVVIGASMIWLGISQRFVKTIRLPEEEGQRWSVLALGSVAYVAQGVTILLVGGTLLFAAWTVDAERVGGLDAALAGFSGSPFGQVLLIAVGVGWILAGLYALIRARIARTA</sequence>
<feature type="transmembrane region" description="Helical" evidence="2">
    <location>
        <begin position="292"/>
        <end position="321"/>
    </location>
</feature>
<dbReference type="AlphaFoldDB" id="A0A3A1TX41"/>
<keyword evidence="2" id="KW-0812">Transmembrane</keyword>
<keyword evidence="2" id="KW-0472">Membrane</keyword>
<evidence type="ECO:0000259" key="3">
    <source>
        <dbReference type="Pfam" id="PF06724"/>
    </source>
</evidence>
<organism evidence="4 5">
    <name type="scientific">Amnibacterium setariae</name>
    <dbReference type="NCBI Taxonomy" id="2306585"/>
    <lineage>
        <taxon>Bacteria</taxon>
        <taxon>Bacillati</taxon>
        <taxon>Actinomycetota</taxon>
        <taxon>Actinomycetes</taxon>
        <taxon>Micrococcales</taxon>
        <taxon>Microbacteriaceae</taxon>
        <taxon>Amnibacterium</taxon>
    </lineage>
</organism>
<evidence type="ECO:0000256" key="2">
    <source>
        <dbReference type="SAM" id="Phobius"/>
    </source>
</evidence>